<evidence type="ECO:0000313" key="1">
    <source>
        <dbReference type="EMBL" id="MEI5906388.1"/>
    </source>
</evidence>
<dbReference type="RefSeq" id="WP_336585821.1">
    <property type="nucleotide sequence ID" value="NZ_JBBAXC010000003.1"/>
</dbReference>
<name>A0ABU8HB26_9BACI</name>
<protein>
    <submittedName>
        <fullName evidence="1">Uncharacterized protein</fullName>
    </submittedName>
</protein>
<dbReference type="EMBL" id="JBBAXC010000003">
    <property type="protein sequence ID" value="MEI5906388.1"/>
    <property type="molecule type" value="Genomic_DNA"/>
</dbReference>
<reference evidence="1 2" key="1">
    <citation type="journal article" date="2018" name="J. Microbiol.">
        <title>Bacillus spongiae sp. nov., isolated from sponge of Jeju Island.</title>
        <authorList>
            <person name="Lee G.E."/>
            <person name="Im W.T."/>
            <person name="Park J.S."/>
        </authorList>
    </citation>
    <scope>NUCLEOTIDE SEQUENCE [LARGE SCALE GENOMIC DNA]</scope>
    <source>
        <strain evidence="1 2">135PIL107-10</strain>
    </source>
</reference>
<keyword evidence="2" id="KW-1185">Reference proteome</keyword>
<proteinExistence type="predicted"/>
<comment type="caution">
    <text evidence="1">The sequence shown here is derived from an EMBL/GenBank/DDBJ whole genome shotgun (WGS) entry which is preliminary data.</text>
</comment>
<organism evidence="1 2">
    <name type="scientific">Bacillus spongiae</name>
    <dbReference type="NCBI Taxonomy" id="2683610"/>
    <lineage>
        <taxon>Bacteria</taxon>
        <taxon>Bacillati</taxon>
        <taxon>Bacillota</taxon>
        <taxon>Bacilli</taxon>
        <taxon>Bacillales</taxon>
        <taxon>Bacillaceae</taxon>
        <taxon>Bacillus</taxon>
    </lineage>
</organism>
<accession>A0ABU8HB26</accession>
<gene>
    <name evidence="1" type="ORF">WAK64_04885</name>
</gene>
<evidence type="ECO:0000313" key="2">
    <source>
        <dbReference type="Proteomes" id="UP001312865"/>
    </source>
</evidence>
<sequence length="267" mass="30099">MKNLSIYAIVFILFLYPHSQAKASSLKMTIQLLPWEEVTKVIPKGAKFDIVDVETGQRFSVQRRAGSDHADVQPITHEDTKIMKEIYSGSWSWKRRAIIVAYDNQLVAASMNGMPHGAGALRNGFPGHFCVHFLNSTTHSSSTPDMAHQIMVFKAGGRIKEYLLTLSNQHLLEALAAVINNDDQSILSLILSQSDKHDFKIISTIDTIEYIHTEKMDVSELFKKFEVKSKVYIKNAGPIVLTISFFFVKDPINNSWSILSQNLTEQL</sequence>
<dbReference type="Proteomes" id="UP001312865">
    <property type="component" value="Unassembled WGS sequence"/>
</dbReference>